<evidence type="ECO:0000313" key="3">
    <source>
        <dbReference type="Proteomes" id="UP001528411"/>
    </source>
</evidence>
<dbReference type="PANTHER" id="PTHR32063">
    <property type="match status" value="1"/>
</dbReference>
<dbReference type="InterPro" id="IPR001036">
    <property type="entry name" value="Acrflvin-R"/>
</dbReference>
<evidence type="ECO:0000313" key="2">
    <source>
        <dbReference type="EMBL" id="MDC2889888.1"/>
    </source>
</evidence>
<keyword evidence="1" id="KW-0472">Membrane</keyword>
<dbReference type="Gene3D" id="3.30.70.1320">
    <property type="entry name" value="Multidrug efflux transporter AcrB pore domain like"/>
    <property type="match status" value="1"/>
</dbReference>
<keyword evidence="3" id="KW-1185">Reference proteome</keyword>
<keyword evidence="1" id="KW-1133">Transmembrane helix</keyword>
<sequence length="183" mass="19972">MKDKMGISGRVAKLAQNNPITPIVALLIVILGVVAILITPKEEDPQIDVTMVDVYLSAPGYSAREVETLISTKAENAMAQIAGVDHVYSTSMADNAVITVQFKVGIKRQEALVKSWNQVMTELHWPASLNINSPVVRARGINDVPILSLTLFSNDLTTNQNDLGHIANTVAQVLQRVPRQSQY</sequence>
<dbReference type="EMBL" id="JAQOMS010000002">
    <property type="protein sequence ID" value="MDC2889888.1"/>
    <property type="molecule type" value="Genomic_DNA"/>
</dbReference>
<dbReference type="Proteomes" id="UP001528411">
    <property type="component" value="Unassembled WGS sequence"/>
</dbReference>
<keyword evidence="1" id="KW-0812">Transmembrane</keyword>
<evidence type="ECO:0000256" key="1">
    <source>
        <dbReference type="SAM" id="Phobius"/>
    </source>
</evidence>
<dbReference type="SUPFAM" id="SSF82693">
    <property type="entry name" value="Multidrug efflux transporter AcrB pore domain, PN1, PN2, PC1 and PC2 subdomains"/>
    <property type="match status" value="1"/>
</dbReference>
<protein>
    <submittedName>
        <fullName evidence="2">Efflux RND transporter permease subunit</fullName>
    </submittedName>
</protein>
<accession>A0ABT5FG50</accession>
<comment type="caution">
    <text evidence="2">The sequence shown here is derived from an EMBL/GenBank/DDBJ whole genome shotgun (WGS) entry which is preliminary data.</text>
</comment>
<dbReference type="Pfam" id="PF00873">
    <property type="entry name" value="ACR_tran"/>
    <property type="match status" value="1"/>
</dbReference>
<dbReference type="RefSeq" id="WP_272181221.1">
    <property type="nucleotide sequence ID" value="NZ_JAQOMS010000002.1"/>
</dbReference>
<reference evidence="2 3" key="1">
    <citation type="submission" date="2023-01" db="EMBL/GenBank/DDBJ databases">
        <title>Psychrosphaera sp. nov., isolated from marine algae.</title>
        <authorList>
            <person name="Bayburt H."/>
            <person name="Choi B.J."/>
            <person name="Kim J.M."/>
            <person name="Choi D.G."/>
            <person name="Jeon C.O."/>
        </authorList>
    </citation>
    <scope>NUCLEOTIDE SEQUENCE [LARGE SCALE GENOMIC DNA]</scope>
    <source>
        <strain evidence="2 3">G1-22</strain>
    </source>
</reference>
<gene>
    <name evidence="2" type="ORF">PN838_15350</name>
</gene>
<name>A0ABT5FG50_9GAMM</name>
<dbReference type="Gene3D" id="3.30.70.1430">
    <property type="entry name" value="Multidrug efflux transporter AcrB pore domain"/>
    <property type="match status" value="1"/>
</dbReference>
<organism evidence="2 3">
    <name type="scientific">Psychrosphaera algicola</name>
    <dbReference type="NCBI Taxonomy" id="3023714"/>
    <lineage>
        <taxon>Bacteria</taxon>
        <taxon>Pseudomonadati</taxon>
        <taxon>Pseudomonadota</taxon>
        <taxon>Gammaproteobacteria</taxon>
        <taxon>Alteromonadales</taxon>
        <taxon>Pseudoalteromonadaceae</taxon>
        <taxon>Psychrosphaera</taxon>
    </lineage>
</organism>
<dbReference type="Gene3D" id="1.20.1640.10">
    <property type="entry name" value="Multidrug efflux transporter AcrB transmembrane domain"/>
    <property type="match status" value="1"/>
</dbReference>
<feature type="transmembrane region" description="Helical" evidence="1">
    <location>
        <begin position="20"/>
        <end position="38"/>
    </location>
</feature>
<proteinExistence type="predicted"/>
<dbReference type="PANTHER" id="PTHR32063:SF16">
    <property type="entry name" value="CATION EFFLUX SYSTEM (ACRB_ACRD_ACRF FAMILY)"/>
    <property type="match status" value="1"/>
</dbReference>